<organism evidence="16 17">
    <name type="scientific">Tetrapisispora phaffii (strain ATCC 24235 / CBS 4417 / NBRC 1672 / NRRL Y-8282 / UCD 70-5)</name>
    <name type="common">Yeast</name>
    <name type="synonym">Fabospora phaffii</name>
    <dbReference type="NCBI Taxonomy" id="1071381"/>
    <lineage>
        <taxon>Eukaryota</taxon>
        <taxon>Fungi</taxon>
        <taxon>Dikarya</taxon>
        <taxon>Ascomycota</taxon>
        <taxon>Saccharomycotina</taxon>
        <taxon>Saccharomycetes</taxon>
        <taxon>Saccharomycetales</taxon>
        <taxon>Saccharomycetaceae</taxon>
        <taxon>Tetrapisispora</taxon>
    </lineage>
</organism>
<evidence type="ECO:0000256" key="14">
    <source>
        <dbReference type="SAM" id="Phobius"/>
    </source>
</evidence>
<dbReference type="GO" id="GO:0030970">
    <property type="term" value="P:retrograde protein transport, ER to cytosol"/>
    <property type="evidence" value="ECO:0007669"/>
    <property type="project" value="EnsemblFungi"/>
</dbReference>
<dbReference type="SUPFAM" id="SSF57850">
    <property type="entry name" value="RING/U-box"/>
    <property type="match status" value="1"/>
</dbReference>
<dbReference type="Gene3D" id="3.30.40.10">
    <property type="entry name" value="Zinc/RING finger domain, C3HC4 (zinc finger)"/>
    <property type="match status" value="1"/>
</dbReference>
<dbReference type="KEGG" id="tpf:TPHA_0C01420"/>
<dbReference type="GO" id="GO:0005637">
    <property type="term" value="C:nuclear inner membrane"/>
    <property type="evidence" value="ECO:0007669"/>
    <property type="project" value="EnsemblFungi"/>
</dbReference>
<evidence type="ECO:0000313" key="17">
    <source>
        <dbReference type="Proteomes" id="UP000005666"/>
    </source>
</evidence>
<keyword evidence="11 14" id="KW-1133">Transmembrane helix</keyword>
<dbReference type="eggNOG" id="KOG1609">
    <property type="taxonomic scope" value="Eukaryota"/>
</dbReference>
<feature type="transmembrane region" description="Helical" evidence="14">
    <location>
        <begin position="635"/>
        <end position="658"/>
    </location>
</feature>
<comment type="catalytic activity">
    <reaction evidence="1">
        <text>S-ubiquitinyl-[E2 ubiquitin-conjugating enzyme]-L-cysteine + [acceptor protein]-L-lysine = [E2 ubiquitin-conjugating enzyme]-L-cysteine + N(6)-ubiquitinyl-[acceptor protein]-L-lysine.</text>
        <dbReference type="EC" id="2.3.2.27"/>
    </reaction>
</comment>
<feature type="transmembrane region" description="Helical" evidence="14">
    <location>
        <begin position="127"/>
        <end position="148"/>
    </location>
</feature>
<dbReference type="InterPro" id="IPR013083">
    <property type="entry name" value="Znf_RING/FYVE/PHD"/>
</dbReference>
<dbReference type="GO" id="GO:0061630">
    <property type="term" value="F:ubiquitin protein ligase activity"/>
    <property type="evidence" value="ECO:0007669"/>
    <property type="project" value="UniProtKB-EC"/>
</dbReference>
<feature type="transmembrane region" description="Helical" evidence="14">
    <location>
        <begin position="792"/>
        <end position="809"/>
    </location>
</feature>
<dbReference type="RefSeq" id="XP_003684732.1">
    <property type="nucleotide sequence ID" value="XM_003684684.1"/>
</dbReference>
<evidence type="ECO:0000256" key="4">
    <source>
        <dbReference type="ARBA" id="ARBA00012483"/>
    </source>
</evidence>
<dbReference type="PANTHER" id="PTHR13145">
    <property type="entry name" value="SSM4 PROTEIN"/>
    <property type="match status" value="1"/>
</dbReference>
<feature type="transmembrane region" description="Helical" evidence="14">
    <location>
        <begin position="754"/>
        <end position="772"/>
    </location>
</feature>
<feature type="region of interest" description="Disordered" evidence="13">
    <location>
        <begin position="420"/>
        <end position="446"/>
    </location>
</feature>
<evidence type="ECO:0000256" key="1">
    <source>
        <dbReference type="ARBA" id="ARBA00000900"/>
    </source>
</evidence>
<feature type="transmembrane region" description="Helical" evidence="14">
    <location>
        <begin position="518"/>
        <end position="539"/>
    </location>
</feature>
<reference evidence="16 17" key="1">
    <citation type="journal article" date="2011" name="Proc. Natl. Acad. Sci. U.S.A.">
        <title>Evolutionary erosion of yeast sex chromosomes by mating-type switching accidents.</title>
        <authorList>
            <person name="Gordon J.L."/>
            <person name="Armisen D."/>
            <person name="Proux-Wera E."/>
            <person name="Oheigeartaigh S.S."/>
            <person name="Byrne K.P."/>
            <person name="Wolfe K.H."/>
        </authorList>
    </citation>
    <scope>NUCLEOTIDE SEQUENCE [LARGE SCALE GENOMIC DNA]</scope>
    <source>
        <strain evidence="17">ATCC 24235 / CBS 4417 / NBRC 1672 / NRRL Y-8282 / UCD 70-5</strain>
    </source>
</reference>
<evidence type="ECO:0000256" key="3">
    <source>
        <dbReference type="ARBA" id="ARBA00004906"/>
    </source>
</evidence>
<evidence type="ECO:0000256" key="13">
    <source>
        <dbReference type="SAM" id="MobiDB-lite"/>
    </source>
</evidence>
<feature type="transmembrane region" description="Helical" evidence="14">
    <location>
        <begin position="594"/>
        <end position="614"/>
    </location>
</feature>
<sequence length="1337" mass="155888">MNTDQPIFMRSEKSIDTDSFSKKKATDDYNTIPHEATCRICKDEGSFENPLFHPCKCKGSIKYIHESCLKEWVASKSVNINIPGATINCDICHHPMQFKTIYADNMPEKIPILLLLKRSLMLFLQQIKISVLMAFGVLLFIVGLPLSWNFFGKLLTFLLDGELPFEGQLWHSLLIGYVNYEEFPEKITLTNFHDYLFQILKSIKFSALQIVLVMIIHIALYFQYDMIVRENVFSKMVFHKIGPQYSKDELFKKQLKERFPLMDDETIEHAVQLMRLRNDREEQEKIRQGNEAAQAEIDEENRMNNNNDRDNFQRDEQENDDDNDDELDSDYVDDGEEINSDVHSSDTDISDENDEVNEADEVNDIDEFMGYEEPFHERLMNRRAQHRFNNLLDEHLERRNNRVENEDDVFVVERPEEVRQAQGEANLDDESNIPAPHNNHDNNNNNNNNGIVPPVVELPQPQDAPVVIDINEEDNLNAPLLINIKFNIYNILVYFVIGFVTTFAYLGVSYFIPSVVGFILIRLYLAIAHILILGATSLMNVCKVPAFHEYLLTNFSYFNILNEWISIKLLQVYYQYYHGFRTGSMPHSVIVRSIPALTTYLTVICITCALPNIISRGYSTENGMKNSTKRLLFQIFFAIKCTFKVFTLFFIEIVGFPISAGLMLDISLLCPLFGQQDTWVVVPKLIRYWQILLLFVYWCVGTLYMYWFAKYIGMIRHHIIRPGVLFFIRSPDDPNIKILHDSLIHPMSIQLSRLCLSIFIYALFIIVGFGFHERFLFPLVLNSRLISARSDLTDHPMEVALIIIFSLLAKRIVESKIAVKHYVRKYWEKVFEISSSKLRLTSFIIGKDAPTERGYIVYRNIFYKIFMSGKAKWSNPDLFSNPKTLQQAQTLFMENKTIHAYFVPDGSLIRVPSSDIISRNYVQTLFVPVTKNDKLIMPLDLNRIVERNKKNAGEFGYLDEQSTEFDEYTIVYVPPNFTSRYITLIFMLWIFASILLIMSAVTSELALYIILKLAILPFSKLSFMKNSYIIEFLNYHFIWDYSELNLMYVTIGAIILSVLVDKYYLYDLYKTKLQEHIIPIENEEDDVARQNEVNQQLANDIEFNFFDFSETINAVIESFLFKYLAFSCFTLVTAAIEYKSIEFIYKQLIINGFNYLLINQPNLVYSLFGRFMEIKHISDDSIQNNVYLLYAMRTHSAIITGRGIRLFLLVKDRPFRSMMSALFSELKANLGITIHCTIPIILLWLNVSTVEYYLHPENYASFTAVFMFLWHLRLSPNISSEWTVIQHACFIVPILIILFYTIWKTISHSRKWLGTAVQNVKDEIYARGRLLENFDQN</sequence>
<comment type="subcellular location">
    <subcellularLocation>
        <location evidence="2">Membrane</location>
        <topology evidence="2">Multi-pass membrane protein</topology>
    </subcellularLocation>
</comment>
<feature type="compositionally biased region" description="Acidic residues" evidence="13">
    <location>
        <begin position="317"/>
        <end position="339"/>
    </location>
</feature>
<evidence type="ECO:0000313" key="16">
    <source>
        <dbReference type="EMBL" id="CCE62298.1"/>
    </source>
</evidence>
<evidence type="ECO:0000256" key="7">
    <source>
        <dbReference type="ARBA" id="ARBA00022723"/>
    </source>
</evidence>
<dbReference type="Pfam" id="PF12906">
    <property type="entry name" value="RINGv"/>
    <property type="match status" value="1"/>
</dbReference>
<keyword evidence="12 14" id="KW-0472">Membrane</keyword>
<feature type="transmembrane region" description="Helical" evidence="14">
    <location>
        <begin position="981"/>
        <end position="999"/>
    </location>
</feature>
<dbReference type="CDD" id="cd16495">
    <property type="entry name" value="RING_CH-C4HC3_MARCH"/>
    <property type="match status" value="1"/>
</dbReference>
<dbReference type="PROSITE" id="PS51292">
    <property type="entry name" value="ZF_RING_CH"/>
    <property type="match status" value="1"/>
</dbReference>
<keyword evidence="17" id="KW-1185">Reference proteome</keyword>
<dbReference type="SMART" id="SM00744">
    <property type="entry name" value="RINGv"/>
    <property type="match status" value="1"/>
</dbReference>
<dbReference type="EMBL" id="HE612858">
    <property type="protein sequence ID" value="CCE62298.1"/>
    <property type="molecule type" value="Genomic_DNA"/>
</dbReference>
<keyword evidence="10" id="KW-0862">Zinc</keyword>
<feature type="transmembrane region" description="Helical" evidence="14">
    <location>
        <begin position="1228"/>
        <end position="1247"/>
    </location>
</feature>
<dbReference type="InterPro" id="IPR011016">
    <property type="entry name" value="Znf_RING-CH"/>
</dbReference>
<feature type="transmembrane region" description="Helical" evidence="14">
    <location>
        <begin position="551"/>
        <end position="574"/>
    </location>
</feature>
<evidence type="ECO:0000256" key="6">
    <source>
        <dbReference type="ARBA" id="ARBA00022692"/>
    </source>
</evidence>
<dbReference type="OMA" id="ALYFQYD"/>
<gene>
    <name evidence="16" type="primary">TPHA0C01420</name>
    <name evidence="16" type="ordered locus">TPHA_0C01420</name>
</gene>
<evidence type="ECO:0000256" key="8">
    <source>
        <dbReference type="ARBA" id="ARBA00022771"/>
    </source>
</evidence>
<evidence type="ECO:0000256" key="9">
    <source>
        <dbReference type="ARBA" id="ARBA00022786"/>
    </source>
</evidence>
<feature type="transmembrane region" description="Helical" evidence="14">
    <location>
        <begin position="688"/>
        <end position="709"/>
    </location>
</feature>
<dbReference type="HOGENOM" id="CLU_006729_0_0_1"/>
<keyword evidence="9" id="KW-0833">Ubl conjugation pathway</keyword>
<dbReference type="GO" id="GO:0000837">
    <property type="term" value="C:Doa10p ubiquitin ligase complex"/>
    <property type="evidence" value="ECO:0007669"/>
    <property type="project" value="EnsemblFungi"/>
</dbReference>
<evidence type="ECO:0000256" key="12">
    <source>
        <dbReference type="ARBA" id="ARBA00023136"/>
    </source>
</evidence>
<evidence type="ECO:0000259" key="15">
    <source>
        <dbReference type="PROSITE" id="PS51292"/>
    </source>
</evidence>
<dbReference type="Proteomes" id="UP000005666">
    <property type="component" value="Chromosome 3"/>
</dbReference>
<keyword evidence="5" id="KW-0808">Transferase</keyword>
<evidence type="ECO:0000256" key="2">
    <source>
        <dbReference type="ARBA" id="ARBA00004141"/>
    </source>
</evidence>
<feature type="transmembrane region" description="Helical" evidence="14">
    <location>
        <begin position="1044"/>
        <end position="1065"/>
    </location>
</feature>
<feature type="transmembrane region" description="Helical" evidence="14">
    <location>
        <begin position="491"/>
        <end position="512"/>
    </location>
</feature>
<feature type="transmembrane region" description="Helical" evidence="14">
    <location>
        <begin position="1284"/>
        <end position="1303"/>
    </location>
</feature>
<evidence type="ECO:0000256" key="5">
    <source>
        <dbReference type="ARBA" id="ARBA00022679"/>
    </source>
</evidence>
<dbReference type="PANTHER" id="PTHR13145:SF0">
    <property type="entry name" value="E3 UBIQUITIN-PROTEIN LIGASE MARCHF6"/>
    <property type="match status" value="1"/>
</dbReference>
<dbReference type="EC" id="2.3.2.27" evidence="4"/>
<keyword evidence="8" id="KW-0863">Zinc-finger</keyword>
<dbReference type="GO" id="GO:0008270">
    <property type="term" value="F:zinc ion binding"/>
    <property type="evidence" value="ECO:0007669"/>
    <property type="project" value="UniProtKB-KW"/>
</dbReference>
<dbReference type="GeneID" id="11535304"/>
<keyword evidence="6 14" id="KW-0812">Transmembrane</keyword>
<evidence type="ECO:0000256" key="11">
    <source>
        <dbReference type="ARBA" id="ARBA00022989"/>
    </source>
</evidence>
<feature type="region of interest" description="Disordered" evidence="13">
    <location>
        <begin position="280"/>
        <end position="362"/>
    </location>
</feature>
<proteinExistence type="predicted"/>
<comment type="pathway">
    <text evidence="3">Protein modification; protein ubiquitination.</text>
</comment>
<feature type="domain" description="RING-CH-type" evidence="15">
    <location>
        <begin position="30"/>
        <end position="99"/>
    </location>
</feature>
<feature type="transmembrane region" description="Helical" evidence="14">
    <location>
        <begin position="203"/>
        <end position="222"/>
    </location>
</feature>
<feature type="compositionally biased region" description="Acidic residues" evidence="13">
    <location>
        <begin position="348"/>
        <end position="362"/>
    </location>
</feature>
<name>G8BRC2_TETPH</name>
<feature type="compositionally biased region" description="Basic and acidic residues" evidence="13">
    <location>
        <begin position="307"/>
        <end position="316"/>
    </location>
</feature>
<dbReference type="STRING" id="1071381.G8BRC2"/>
<accession>G8BRC2</accession>
<keyword evidence="7" id="KW-0479">Metal-binding</keyword>
<evidence type="ECO:0000256" key="10">
    <source>
        <dbReference type="ARBA" id="ARBA00022833"/>
    </source>
</evidence>
<dbReference type="OrthoDB" id="1108038at2759"/>
<protein>
    <recommendedName>
        <fullName evidence="4">RING-type E3 ubiquitin transferase</fullName>
        <ecNumber evidence="4">2.3.2.27</ecNumber>
    </recommendedName>
</protein>